<dbReference type="Pfam" id="PF02195">
    <property type="entry name" value="ParB_N"/>
    <property type="match status" value="1"/>
</dbReference>
<dbReference type="EMBL" id="PDPS01000024">
    <property type="protein sequence ID" value="PID58136.1"/>
    <property type="molecule type" value="Genomic_DNA"/>
</dbReference>
<dbReference type="InterPro" id="IPR036086">
    <property type="entry name" value="ParB/Sulfiredoxin_sf"/>
</dbReference>
<gene>
    <name evidence="2" type="ORF">CSB45_05470</name>
</gene>
<evidence type="ECO:0000313" key="2">
    <source>
        <dbReference type="EMBL" id="PID58136.1"/>
    </source>
</evidence>
<dbReference type="GO" id="GO:0007059">
    <property type="term" value="P:chromosome segregation"/>
    <property type="evidence" value="ECO:0007669"/>
    <property type="project" value="TreeGrafter"/>
</dbReference>
<dbReference type="Gene3D" id="3.90.1530.30">
    <property type="match status" value="1"/>
</dbReference>
<dbReference type="GO" id="GO:0045881">
    <property type="term" value="P:positive regulation of sporulation resulting in formation of a cellular spore"/>
    <property type="evidence" value="ECO:0007669"/>
    <property type="project" value="TreeGrafter"/>
</dbReference>
<organism evidence="2 3">
    <name type="scientific">candidate division KSB3 bacterium</name>
    <dbReference type="NCBI Taxonomy" id="2044937"/>
    <lineage>
        <taxon>Bacteria</taxon>
        <taxon>candidate division KSB3</taxon>
    </lineage>
</organism>
<sequence length="344" mass="39272">MTLTQSGLRFLSGMFQTIDCARLDFDDTTFLMSYPLEAPSVTQSAAAIGVVHPIVVAGCPCHGKYQIIAGFRRAHAFRRLGIKMIHANIQERQAALQPMAFDLALRENLSHRRFNHVEKALILSKLSTRFAWPQEVVIRDYLPLLDLAPNEKVLNVYLKLWNFDEELKGYIACHDLPLTLIELLAGFSSNDRRSIFLLISELKVGVNKLKELLNYLEEISLRDERTISTILASQEIRAILTDQKHRGPQRIDALRAALRTQRFPRLSRLESQYQETLQRLKPSCGIRLTTDRIFEDDSMNAAFRFSSPEELKTAATELLRLSETPELDTILRLIRGEVTQPLSQ</sequence>
<reference evidence="2 3" key="1">
    <citation type="submission" date="2017-10" db="EMBL/GenBank/DDBJ databases">
        <title>Novel microbial diversity and functional potential in the marine mammal oral microbiome.</title>
        <authorList>
            <person name="Dudek N.K."/>
            <person name="Sun C.L."/>
            <person name="Burstein D."/>
            <person name="Kantor R.S."/>
            <person name="Aliaga Goltsman D.S."/>
            <person name="Bik E.M."/>
            <person name="Thomas B.C."/>
            <person name="Banfield J.F."/>
            <person name="Relman D.A."/>
        </authorList>
    </citation>
    <scope>NUCLEOTIDE SEQUENCE [LARGE SCALE GENOMIC DNA]</scope>
    <source>
        <strain evidence="2">DOLZORAL124_49_17</strain>
    </source>
</reference>
<dbReference type="CDD" id="cd16387">
    <property type="entry name" value="ParB_N_Srx"/>
    <property type="match status" value="1"/>
</dbReference>
<protein>
    <recommendedName>
        <fullName evidence="1">ParB-like N-terminal domain-containing protein</fullName>
    </recommendedName>
</protein>
<dbReference type="InterPro" id="IPR050336">
    <property type="entry name" value="Chromosome_partition/occlusion"/>
</dbReference>
<evidence type="ECO:0000313" key="3">
    <source>
        <dbReference type="Proteomes" id="UP000229740"/>
    </source>
</evidence>
<comment type="caution">
    <text evidence="2">The sequence shown here is derived from an EMBL/GenBank/DDBJ whole genome shotgun (WGS) entry which is preliminary data.</text>
</comment>
<accession>A0A2G6E7R9</accession>
<dbReference type="PANTHER" id="PTHR33375:SF1">
    <property type="entry name" value="CHROMOSOME-PARTITIONING PROTEIN PARB-RELATED"/>
    <property type="match status" value="1"/>
</dbReference>
<feature type="domain" description="ParB-like N-terminal" evidence="1">
    <location>
        <begin position="42"/>
        <end position="93"/>
    </location>
</feature>
<evidence type="ECO:0000259" key="1">
    <source>
        <dbReference type="Pfam" id="PF02195"/>
    </source>
</evidence>
<dbReference type="AlphaFoldDB" id="A0A2G6E7R9"/>
<dbReference type="Proteomes" id="UP000229740">
    <property type="component" value="Unassembled WGS sequence"/>
</dbReference>
<proteinExistence type="predicted"/>
<dbReference type="GO" id="GO:0005694">
    <property type="term" value="C:chromosome"/>
    <property type="evidence" value="ECO:0007669"/>
    <property type="project" value="TreeGrafter"/>
</dbReference>
<dbReference type="SUPFAM" id="SSF110849">
    <property type="entry name" value="ParB/Sulfiredoxin"/>
    <property type="match status" value="1"/>
</dbReference>
<dbReference type="InterPro" id="IPR003115">
    <property type="entry name" value="ParB_N"/>
</dbReference>
<name>A0A2G6E7R9_9BACT</name>
<dbReference type="PANTHER" id="PTHR33375">
    <property type="entry name" value="CHROMOSOME-PARTITIONING PROTEIN PARB-RELATED"/>
    <property type="match status" value="1"/>
</dbReference>